<reference evidence="3" key="1">
    <citation type="submission" date="2022-11" db="UniProtKB">
        <authorList>
            <consortium name="WormBaseParasite"/>
        </authorList>
    </citation>
    <scope>IDENTIFICATION</scope>
</reference>
<dbReference type="WBParaSite" id="PDA_v2.g23713.t1">
    <property type="protein sequence ID" value="PDA_v2.g23713.t1"/>
    <property type="gene ID" value="PDA_v2.g23713"/>
</dbReference>
<protein>
    <submittedName>
        <fullName evidence="3">Uncharacterized protein</fullName>
    </submittedName>
</protein>
<organism evidence="2 3">
    <name type="scientific">Panagrolaimus davidi</name>
    <dbReference type="NCBI Taxonomy" id="227884"/>
    <lineage>
        <taxon>Eukaryota</taxon>
        <taxon>Metazoa</taxon>
        <taxon>Ecdysozoa</taxon>
        <taxon>Nematoda</taxon>
        <taxon>Chromadorea</taxon>
        <taxon>Rhabditida</taxon>
        <taxon>Tylenchina</taxon>
        <taxon>Panagrolaimomorpha</taxon>
        <taxon>Panagrolaimoidea</taxon>
        <taxon>Panagrolaimidae</taxon>
        <taxon>Panagrolaimus</taxon>
    </lineage>
</organism>
<keyword evidence="1" id="KW-0732">Signal</keyword>
<evidence type="ECO:0000256" key="1">
    <source>
        <dbReference type="SAM" id="SignalP"/>
    </source>
</evidence>
<feature type="signal peptide" evidence="1">
    <location>
        <begin position="1"/>
        <end position="20"/>
    </location>
</feature>
<keyword evidence="2" id="KW-1185">Reference proteome</keyword>
<sequence>MKPMLLVLLFAAVVFELSFATFNHDHTSLEPADYTFRGKVVCGVKKFPKIRDRAFVRLMENDPVTFDDVVDQARIGKDGNFTLQTVKEMGDWPTRKWELYLEFDFPCHEYNDAEDSMYAKELWYSPFVKADKANTGYYVTYTMLSDADNGNTVATIA</sequence>
<proteinExistence type="predicted"/>
<dbReference type="AlphaFoldDB" id="A0A914PY08"/>
<feature type="chain" id="PRO_5037069543" evidence="1">
    <location>
        <begin position="21"/>
        <end position="157"/>
    </location>
</feature>
<dbReference type="Proteomes" id="UP000887578">
    <property type="component" value="Unplaced"/>
</dbReference>
<evidence type="ECO:0000313" key="2">
    <source>
        <dbReference type="Proteomes" id="UP000887578"/>
    </source>
</evidence>
<dbReference type="InterPro" id="IPR038479">
    <property type="entry name" value="Transthyretin-like_sf"/>
</dbReference>
<accession>A0A914PY08</accession>
<evidence type="ECO:0000313" key="3">
    <source>
        <dbReference type="WBParaSite" id="PDA_v2.g23713.t1"/>
    </source>
</evidence>
<dbReference type="Gene3D" id="2.60.40.3330">
    <property type="match status" value="1"/>
</dbReference>
<name>A0A914PY08_9BILA</name>